<evidence type="ECO:0000256" key="2">
    <source>
        <dbReference type="ARBA" id="ARBA00012755"/>
    </source>
</evidence>
<dbReference type="Gene3D" id="3.20.20.70">
    <property type="entry name" value="Aldolase class I"/>
    <property type="match status" value="1"/>
</dbReference>
<dbReference type="EMBL" id="JAANQT010002222">
    <property type="protein sequence ID" value="KAG1302880.1"/>
    <property type="molecule type" value="Genomic_DNA"/>
</dbReference>
<name>A0A9P6X0X5_RHIOR</name>
<comment type="caution">
    <text evidence="5">The sequence shown here is derived from an EMBL/GenBank/DDBJ whole genome shotgun (WGS) entry which is preliminary data.</text>
</comment>
<dbReference type="GO" id="GO:0004557">
    <property type="term" value="F:alpha-galactosidase activity"/>
    <property type="evidence" value="ECO:0007669"/>
    <property type="project" value="UniProtKB-EC"/>
</dbReference>
<reference evidence="5" key="1">
    <citation type="journal article" date="2020" name="Microb. Genom.">
        <title>Genetic diversity of clinical and environmental Mucorales isolates obtained from an investigation of mucormycosis cases among solid organ transplant recipients.</title>
        <authorList>
            <person name="Nguyen M.H."/>
            <person name="Kaul D."/>
            <person name="Muto C."/>
            <person name="Cheng S.J."/>
            <person name="Richter R.A."/>
            <person name="Bruno V.M."/>
            <person name="Liu G."/>
            <person name="Beyhan S."/>
            <person name="Sundermann A.J."/>
            <person name="Mounaud S."/>
            <person name="Pasculle A.W."/>
            <person name="Nierman W.C."/>
            <person name="Driscoll E."/>
            <person name="Cumbie R."/>
            <person name="Clancy C.J."/>
            <person name="Dupont C.L."/>
        </authorList>
    </citation>
    <scope>NUCLEOTIDE SEQUENCE</scope>
    <source>
        <strain evidence="5">GL11</strain>
    </source>
</reference>
<accession>A0A9P6X0X5</accession>
<evidence type="ECO:0000256" key="4">
    <source>
        <dbReference type="ARBA" id="ARBA00023295"/>
    </source>
</evidence>
<dbReference type="SUPFAM" id="SSF51445">
    <property type="entry name" value="(Trans)glycosidases"/>
    <property type="match status" value="1"/>
</dbReference>
<evidence type="ECO:0000313" key="5">
    <source>
        <dbReference type="EMBL" id="KAG1302880.1"/>
    </source>
</evidence>
<dbReference type="CDD" id="cd14791">
    <property type="entry name" value="GH36"/>
    <property type="match status" value="1"/>
</dbReference>
<dbReference type="InterPro" id="IPR050985">
    <property type="entry name" value="Alpha-glycosidase_related"/>
</dbReference>
<sequence length="578" mass="66144">MLANGFQSWSQARELGKNDRISAIPSSVSWYTQFNLQGDYDIFEHSGEKGFIHSSSFTHFRDTRNVISFFGSISEEHGYTYFIGNLNQNQLCIHKDMLGKQIEKDQGIDLLRVFTAQGHDALTGIWETYSDFYPDKRVIKDHQGYVTGWTSWYNHYGDVSEGIIRENIEALQQHAYPIDIFQMDDGFQTAIGDWLSIRFKAGLWLAPYAAGFNSRLAKEHPDWLIRDPQTKRPVVAGSNWEGFYAVDMYVPEARAYLKEVFDTVLHDWGFDLLKLDFCFAAAMIPRQGKSRGQIMWEAMDLMRDLVGPDKLILGCGVPLACAFRKVDYCRIGSDVAPGWEDCKLKLLHVRERVSTANSLISTLNRWTMSGRMFGNDPDVMILRHSKNKLTLDERYTLCVINNILGSLVFSSDNVALYGPEEHRLYAATFPKVVSDVQSVLEFRRDCFMIRFSVQGSRQYTTYVNLSDEEQTIYLPESSVDTHLLSTSDMLQESVFYHPSSETLLRVHETKTFLHIPSSHDDLILLGSTSHIIPGAELDQFEKEKDDIKMSFRQTGSHPIYFTLGDYLHSSRSFVPPCV</sequence>
<evidence type="ECO:0000313" key="6">
    <source>
        <dbReference type="Proteomes" id="UP000716291"/>
    </source>
</evidence>
<dbReference type="Proteomes" id="UP000716291">
    <property type="component" value="Unassembled WGS sequence"/>
</dbReference>
<proteinExistence type="predicted"/>
<dbReference type="PANTHER" id="PTHR43053">
    <property type="entry name" value="GLYCOSIDASE FAMILY 31"/>
    <property type="match status" value="1"/>
</dbReference>
<dbReference type="EC" id="3.2.1.22" evidence="2"/>
<organism evidence="5 6">
    <name type="scientific">Rhizopus oryzae</name>
    <name type="common">Mucormycosis agent</name>
    <name type="synonym">Rhizopus arrhizus var. delemar</name>
    <dbReference type="NCBI Taxonomy" id="64495"/>
    <lineage>
        <taxon>Eukaryota</taxon>
        <taxon>Fungi</taxon>
        <taxon>Fungi incertae sedis</taxon>
        <taxon>Mucoromycota</taxon>
        <taxon>Mucoromycotina</taxon>
        <taxon>Mucoromycetes</taxon>
        <taxon>Mucorales</taxon>
        <taxon>Mucorineae</taxon>
        <taxon>Rhizopodaceae</taxon>
        <taxon>Rhizopus</taxon>
    </lineage>
</organism>
<dbReference type="InterPro" id="IPR002252">
    <property type="entry name" value="Glyco_hydro_36"/>
</dbReference>
<keyword evidence="6" id="KW-1185">Reference proteome</keyword>
<dbReference type="AlphaFoldDB" id="A0A9P6X0X5"/>
<dbReference type="InterPro" id="IPR017853">
    <property type="entry name" value="GH"/>
</dbReference>
<dbReference type="InterPro" id="IPR013785">
    <property type="entry name" value="Aldolase_TIM"/>
</dbReference>
<keyword evidence="3" id="KW-0378">Hydrolase</keyword>
<dbReference type="PANTHER" id="PTHR43053:SF3">
    <property type="entry name" value="ALPHA-GALACTOSIDASE C-RELATED"/>
    <property type="match status" value="1"/>
</dbReference>
<comment type="catalytic activity">
    <reaction evidence="1">
        <text>Hydrolysis of terminal, non-reducing alpha-D-galactose residues in alpha-D-galactosides, including galactose oligosaccharides, galactomannans and galactolipids.</text>
        <dbReference type="EC" id="3.2.1.22"/>
    </reaction>
</comment>
<dbReference type="Pfam" id="PF02065">
    <property type="entry name" value="Melibiase"/>
    <property type="match status" value="1"/>
</dbReference>
<protein>
    <recommendedName>
        <fullName evidence="2">alpha-galactosidase</fullName>
        <ecNumber evidence="2">3.2.1.22</ecNumber>
    </recommendedName>
</protein>
<evidence type="ECO:0000256" key="1">
    <source>
        <dbReference type="ARBA" id="ARBA00001255"/>
    </source>
</evidence>
<gene>
    <name evidence="5" type="ORF">G6F64_010553</name>
</gene>
<dbReference type="GO" id="GO:0016052">
    <property type="term" value="P:carbohydrate catabolic process"/>
    <property type="evidence" value="ECO:0007669"/>
    <property type="project" value="InterPro"/>
</dbReference>
<evidence type="ECO:0000256" key="3">
    <source>
        <dbReference type="ARBA" id="ARBA00022801"/>
    </source>
</evidence>
<keyword evidence="4" id="KW-0326">Glycosidase</keyword>